<gene>
    <name evidence="1" type="ORF">SAMN04488135_10243</name>
</gene>
<organism evidence="1 2">
    <name type="scientific">Pollutimonas bauzanensis</name>
    <dbReference type="NCBI Taxonomy" id="658167"/>
    <lineage>
        <taxon>Bacteria</taxon>
        <taxon>Pseudomonadati</taxon>
        <taxon>Pseudomonadota</taxon>
        <taxon>Betaproteobacteria</taxon>
        <taxon>Burkholderiales</taxon>
        <taxon>Alcaligenaceae</taxon>
        <taxon>Pollutimonas</taxon>
    </lineage>
</organism>
<evidence type="ECO:0000313" key="1">
    <source>
        <dbReference type="EMBL" id="SHH04754.1"/>
    </source>
</evidence>
<sequence>MTQLFTQSNFALPDEFYERLIDAHRDLSTQQSHAMNAALVLLLSNHIGDMGVVADALAKARAVAQHTD</sequence>
<proteinExistence type="predicted"/>
<protein>
    <recommendedName>
        <fullName evidence="3">DUF2783 domain-containing protein</fullName>
    </recommendedName>
</protein>
<evidence type="ECO:0008006" key="3">
    <source>
        <dbReference type="Google" id="ProtNLM"/>
    </source>
</evidence>
<dbReference type="InterPro" id="IPR021233">
    <property type="entry name" value="DUF2783"/>
</dbReference>
<dbReference type="AlphaFoldDB" id="A0A1M5PSD3"/>
<dbReference type="RefSeq" id="WP_073101706.1">
    <property type="nucleotide sequence ID" value="NZ_FQXE01000002.1"/>
</dbReference>
<accession>A0A1M5PSD3</accession>
<dbReference type="EMBL" id="FQXE01000002">
    <property type="protein sequence ID" value="SHH04754.1"/>
    <property type="molecule type" value="Genomic_DNA"/>
</dbReference>
<evidence type="ECO:0000313" key="2">
    <source>
        <dbReference type="Proteomes" id="UP000184226"/>
    </source>
</evidence>
<reference evidence="1 2" key="1">
    <citation type="submission" date="2016-11" db="EMBL/GenBank/DDBJ databases">
        <authorList>
            <person name="Jaros S."/>
            <person name="Januszkiewicz K."/>
            <person name="Wedrychowicz H."/>
        </authorList>
    </citation>
    <scope>NUCLEOTIDE SEQUENCE [LARGE SCALE GENOMIC DNA]</scope>
    <source>
        <strain evidence="1 2">CGMCC 1.10190</strain>
    </source>
</reference>
<dbReference type="Pfam" id="PF10932">
    <property type="entry name" value="DUF2783"/>
    <property type="match status" value="1"/>
</dbReference>
<dbReference type="STRING" id="658167.SAMN04488135_10243"/>
<name>A0A1M5PSD3_9BURK</name>
<dbReference type="OrthoDB" id="6460891at2"/>
<dbReference type="Proteomes" id="UP000184226">
    <property type="component" value="Unassembled WGS sequence"/>
</dbReference>
<keyword evidence="2" id="KW-1185">Reference proteome</keyword>